<accession>A0A239THA5</accession>
<sequence length="650" mass="74110">MVEKKKITIAKGKLVGEKGPGSLYVDTEGISYLISAVDKWYESTKSNVDIEELKIRDSRVERMLNVDHFRQVPAYIEHNFSEESRNTEIMIPIQRFPLVHYCSECMTIDEFQPGSDQKKKRCKSCGKATSFIQFPIAVVCEEGHIEDFPYDKYVHVNKECDNSIKHEVKIQKLGSSILHSKLVCSCGASHSLSGVTGKGDGSKTPFQKEMKGYRCFGNKPWAGTGKKEGDCDANPTAILRNALNVYRPDVFSVLSISEHSNSKSNSYEDILLDEFNKLALYETEKNNKLTVSYSFEGTEKSIIKQVNFVRKLEELVIQTGFHRLSPSDENIAMSKALDSKSNIMFSDESKDYNWLPAKQLFGEGIFIEFNKEVLENWQEKTEVKEHFEKAQNKTAENYLSEKFRTPISVLIHTLSHGLMKELSKNAGYSNTALKEKLYVKEGKYGLLIYVTDSDKEGTFGGLVSLANEDKFKNIFNKSLRSMDWCSSDPVCYETGLNQGQGLYNSNGAACHNCTYVPNTSCSFSNCYLDRDYVFRIDSNVIISKDFGWFKNLDTIEVANKIAVVDKGVEFPYSNWKEASGFESSDFYIRNDIEIAEFTEAVISINDTKFNAKYFWPTEKRITLYNQEEQENELKDAYFGKNGEWEILKEN</sequence>
<dbReference type="EMBL" id="BKAR01000027">
    <property type="protein sequence ID" value="GEP85352.1"/>
    <property type="molecule type" value="Genomic_DNA"/>
</dbReference>
<dbReference type="OrthoDB" id="9134227at2"/>
<evidence type="ECO:0000313" key="2">
    <source>
        <dbReference type="Proteomes" id="UP000321736"/>
    </source>
</evidence>
<organism evidence="1 2">
    <name type="scientific">Staphylococcus piscifermentans</name>
    <dbReference type="NCBI Taxonomy" id="70258"/>
    <lineage>
        <taxon>Bacteria</taxon>
        <taxon>Bacillati</taxon>
        <taxon>Bacillota</taxon>
        <taxon>Bacilli</taxon>
        <taxon>Bacillales</taxon>
        <taxon>Staphylococcaceae</taxon>
        <taxon>Staphylococcus</taxon>
    </lineage>
</organism>
<proteinExistence type="predicted"/>
<dbReference type="Proteomes" id="UP000321736">
    <property type="component" value="Unassembled WGS sequence"/>
</dbReference>
<dbReference type="NCBIfam" id="NF038324">
    <property type="entry name" value="DrmB_fam"/>
    <property type="match status" value="1"/>
</dbReference>
<evidence type="ECO:0008006" key="3">
    <source>
        <dbReference type="Google" id="ProtNLM"/>
    </source>
</evidence>
<evidence type="ECO:0000313" key="1">
    <source>
        <dbReference type="EMBL" id="GEP85352.1"/>
    </source>
</evidence>
<protein>
    <recommendedName>
        <fullName evidence="3">DUF1998 domain-containing protein</fullName>
    </recommendedName>
</protein>
<gene>
    <name evidence="1" type="ORF">SPI02_19370</name>
</gene>
<dbReference type="AlphaFoldDB" id="A0A239THA5"/>
<reference evidence="1 2" key="1">
    <citation type="submission" date="2019-07" db="EMBL/GenBank/DDBJ databases">
        <title>Whole genome shotgun sequence of Staphylococcus piscifermentans NBRC 109625.</title>
        <authorList>
            <person name="Hosoyama A."/>
            <person name="Uohara A."/>
            <person name="Ohji S."/>
            <person name="Ichikawa N."/>
        </authorList>
    </citation>
    <scope>NUCLEOTIDE SEQUENCE [LARGE SCALE GENOMIC DNA]</scope>
    <source>
        <strain evidence="1 2">NBRC 109625</strain>
    </source>
</reference>
<keyword evidence="2" id="KW-1185">Reference proteome</keyword>
<dbReference type="InterPro" id="IPR047721">
    <property type="entry name" value="DrmB"/>
</dbReference>
<name>A0A239THA5_9STAP</name>
<dbReference type="RefSeq" id="WP_095103009.1">
    <property type="nucleotide sequence ID" value="NZ_BKAR01000027.1"/>
</dbReference>
<comment type="caution">
    <text evidence="1">The sequence shown here is derived from an EMBL/GenBank/DDBJ whole genome shotgun (WGS) entry which is preliminary data.</text>
</comment>